<keyword evidence="2" id="KW-1185">Reference proteome</keyword>
<reference evidence="1 2" key="1">
    <citation type="submission" date="2021-06" db="EMBL/GenBank/DDBJ databases">
        <title>44 bacteria genomes isolated from Dapeng, Shenzhen.</title>
        <authorList>
            <person name="Zheng W."/>
            <person name="Yu S."/>
            <person name="Huang Y."/>
        </authorList>
    </citation>
    <scope>NUCLEOTIDE SEQUENCE [LARGE SCALE GENOMIC DNA]</scope>
    <source>
        <strain evidence="1 2">DP5N14-6</strain>
    </source>
</reference>
<dbReference type="RefSeq" id="WP_222582642.1">
    <property type="nucleotide sequence ID" value="NZ_JAHVHP010000001.1"/>
</dbReference>
<comment type="caution">
    <text evidence="1">The sequence shown here is derived from an EMBL/GenBank/DDBJ whole genome shotgun (WGS) entry which is preliminary data.</text>
</comment>
<dbReference type="PROSITE" id="PS51257">
    <property type="entry name" value="PROKAR_LIPOPROTEIN"/>
    <property type="match status" value="1"/>
</dbReference>
<sequence length="394" mass="45569">MRNILFILLILGFFSCQKERDKDIYLGKLDEIIVGDFSIKKDSLTKTIHNIRVVKDEENEFIVTTSSARQFKGWAFVFRSTETGEEDYRIEIPNEGPNSMKGGISGSIVSDFNTFFLIGSLGDIGRFDSLGNKLFQIKSEIEIPFSLDNMVKLEFRDGLSFFDSPFIQFGQNPSHPINLRDKPGPGEIRSEFSLDFTNWLTRVDVSSGKYFTSEFLIPEGYEKFQGDMTSTILFGAFDSKRGYYYLGWPYSNEIYVLEGIDLIRKIQPFTNFEFNFLPSEPLAVGQVFTAMVLPKEASENIFLLYDEHKDLILKCSKINDSGFGETKFERTKHYVLSIYSGEWEHLGEYLFDFESELDLENWFLTSEGLFINKPEQKSEDEYEFYKIDLSKFSN</sequence>
<protein>
    <submittedName>
        <fullName evidence="1">DUF4351 domain-containing protein</fullName>
    </submittedName>
</protein>
<evidence type="ECO:0000313" key="2">
    <source>
        <dbReference type="Proteomes" id="UP000766609"/>
    </source>
</evidence>
<accession>A0ABS7MZ46</accession>
<proteinExistence type="predicted"/>
<organism evidence="1 2">
    <name type="scientific">Algoriphagus marincola</name>
    <dbReference type="NCBI Taxonomy" id="264027"/>
    <lineage>
        <taxon>Bacteria</taxon>
        <taxon>Pseudomonadati</taxon>
        <taxon>Bacteroidota</taxon>
        <taxon>Cytophagia</taxon>
        <taxon>Cytophagales</taxon>
        <taxon>Cyclobacteriaceae</taxon>
        <taxon>Algoriphagus</taxon>
    </lineage>
</organism>
<dbReference type="Proteomes" id="UP000766609">
    <property type="component" value="Unassembled WGS sequence"/>
</dbReference>
<name>A0ABS7MZ46_9BACT</name>
<evidence type="ECO:0000313" key="1">
    <source>
        <dbReference type="EMBL" id="MBY5949344.1"/>
    </source>
</evidence>
<gene>
    <name evidence="1" type="ORF">KUV23_00080</name>
</gene>
<dbReference type="EMBL" id="JAHVHP010000001">
    <property type="protein sequence ID" value="MBY5949344.1"/>
    <property type="molecule type" value="Genomic_DNA"/>
</dbReference>